<comment type="caution">
    <text evidence="26">The sequence shown here is derived from an EMBL/GenBank/DDBJ whole genome shotgun (WGS) entry which is preliminary data.</text>
</comment>
<feature type="transmembrane region" description="Helical" evidence="25">
    <location>
        <begin position="150"/>
        <end position="170"/>
    </location>
</feature>
<evidence type="ECO:0000256" key="18">
    <source>
        <dbReference type="ARBA" id="ARBA00044912"/>
    </source>
</evidence>
<evidence type="ECO:0000256" key="6">
    <source>
        <dbReference type="ARBA" id="ARBA00023136"/>
    </source>
</evidence>
<dbReference type="InterPro" id="IPR011701">
    <property type="entry name" value="MFS"/>
</dbReference>
<comment type="catalytic activity">
    <reaction evidence="8">
        <text>L-lysyl-L-alanine(out) = L-lysyl-L-alanine(in)</text>
        <dbReference type="Rhea" id="RHEA:79399"/>
        <dbReference type="ChEBI" id="CHEBI:229954"/>
    </reaction>
</comment>
<dbReference type="GO" id="GO:0022857">
    <property type="term" value="F:transmembrane transporter activity"/>
    <property type="evidence" value="ECO:0007669"/>
    <property type="project" value="InterPro"/>
</dbReference>
<comment type="function">
    <text evidence="23">Lysosomal dipeptide uniporter that selectively exports lysine, arginine or histidine-containing dipeptides with a net positive charge from the lysosome lumen into the cytosol. Could play a role in a specific type of protein O-glycosylation indirectly regulating macrophages migration and tissue invasion. Also essential for liver homeostasis.</text>
</comment>
<evidence type="ECO:0000256" key="12">
    <source>
        <dbReference type="ARBA" id="ARBA00044891"/>
    </source>
</evidence>
<evidence type="ECO:0000256" key="14">
    <source>
        <dbReference type="ARBA" id="ARBA00044898"/>
    </source>
</evidence>
<comment type="catalytic activity">
    <reaction evidence="10">
        <text>L-alpha-aminoacyl-L-arginine(out) = L-alpha-aminoacyl-L-arginine(in)</text>
        <dbReference type="Rhea" id="RHEA:79367"/>
        <dbReference type="ChEBI" id="CHEBI:229968"/>
    </reaction>
</comment>
<feature type="transmembrane region" description="Helical" evidence="25">
    <location>
        <begin position="22"/>
        <end position="43"/>
    </location>
</feature>
<organism evidence="26 27">
    <name type="scientific">Candidatus Amulumruptor caecigallinarius</name>
    <dbReference type="NCBI Taxonomy" id="2109911"/>
    <lineage>
        <taxon>Bacteria</taxon>
        <taxon>Pseudomonadati</taxon>
        <taxon>Bacteroidota</taxon>
        <taxon>Bacteroidia</taxon>
        <taxon>Bacteroidales</taxon>
        <taxon>Muribaculaceae</taxon>
        <taxon>Candidatus Amulumruptor</taxon>
    </lineage>
</organism>
<evidence type="ECO:0000256" key="13">
    <source>
        <dbReference type="ARBA" id="ARBA00044893"/>
    </source>
</evidence>
<reference evidence="26" key="1">
    <citation type="journal article" date="2021" name="PeerJ">
        <title>Extensive microbial diversity within the chicken gut microbiome revealed by metagenomics and culture.</title>
        <authorList>
            <person name="Gilroy R."/>
            <person name="Ravi A."/>
            <person name="Getino M."/>
            <person name="Pursley I."/>
            <person name="Horton D.L."/>
            <person name="Alikhan N.F."/>
            <person name="Baker D."/>
            <person name="Gharbi K."/>
            <person name="Hall N."/>
            <person name="Watson M."/>
            <person name="Adriaenssens E.M."/>
            <person name="Foster-Nyarko E."/>
            <person name="Jarju S."/>
            <person name="Secka A."/>
            <person name="Antonio M."/>
            <person name="Oren A."/>
            <person name="Chaudhuri R.R."/>
            <person name="La Ragione R."/>
            <person name="Hildebrand F."/>
            <person name="Pallen M.J."/>
        </authorList>
    </citation>
    <scope>NUCLEOTIDE SEQUENCE</scope>
    <source>
        <strain evidence="26">4100</strain>
    </source>
</reference>
<evidence type="ECO:0000256" key="8">
    <source>
        <dbReference type="ARBA" id="ARBA00044876"/>
    </source>
</evidence>
<comment type="catalytic activity">
    <reaction evidence="12">
        <text>L-lysyl-L-alpha-amino acid(out) = L-lysyl-L-alpha-amino acid(in)</text>
        <dbReference type="Rhea" id="RHEA:79387"/>
        <dbReference type="ChEBI" id="CHEBI:229965"/>
    </reaction>
</comment>
<comment type="similarity">
    <text evidence="2">Belongs to the major facilitator superfamily.</text>
</comment>
<evidence type="ECO:0000256" key="16">
    <source>
        <dbReference type="ARBA" id="ARBA00044900"/>
    </source>
</evidence>
<dbReference type="PANTHER" id="PTHR23512">
    <property type="entry name" value="MAJOR FACILITATOR SUPERFAMILY DOMAIN-CONTAINING PROTEIN 1"/>
    <property type="match status" value="1"/>
</dbReference>
<feature type="transmembrane region" description="Helical" evidence="25">
    <location>
        <begin position="220"/>
        <end position="240"/>
    </location>
</feature>
<feature type="transmembrane region" description="Helical" evidence="25">
    <location>
        <begin position="63"/>
        <end position="84"/>
    </location>
</feature>
<evidence type="ECO:0000256" key="17">
    <source>
        <dbReference type="ARBA" id="ARBA00044903"/>
    </source>
</evidence>
<feature type="transmembrane region" description="Helical" evidence="25">
    <location>
        <begin position="481"/>
        <end position="501"/>
    </location>
</feature>
<comment type="catalytic activity">
    <reaction evidence="15">
        <text>L-arginyl-L-alpha-amino acid(out) = L-arginyl-L-alpha-amino acid(in)</text>
        <dbReference type="Rhea" id="RHEA:79371"/>
        <dbReference type="ChEBI" id="CHEBI:84315"/>
    </reaction>
</comment>
<feature type="transmembrane region" description="Helical" evidence="25">
    <location>
        <begin position="266"/>
        <end position="287"/>
    </location>
</feature>
<evidence type="ECO:0000313" key="27">
    <source>
        <dbReference type="Proteomes" id="UP000711407"/>
    </source>
</evidence>
<gene>
    <name evidence="26" type="ORF">K8V47_07990</name>
</gene>
<feature type="transmembrane region" description="Helical" evidence="25">
    <location>
        <begin position="339"/>
        <end position="361"/>
    </location>
</feature>
<comment type="subunit">
    <text evidence="24">Homodimer. Interacts with lysosomal protein GLMP (via lumenal domain); the interaction starts while both proteins are still in the endoplasmic reticulum and is required for stabilization of MFSD1 in lysosomes but has no direct effect on its targeting to lysosomes or transporter activity.</text>
</comment>
<evidence type="ECO:0000256" key="19">
    <source>
        <dbReference type="ARBA" id="ARBA00044919"/>
    </source>
</evidence>
<evidence type="ECO:0000256" key="25">
    <source>
        <dbReference type="SAM" id="Phobius"/>
    </source>
</evidence>
<dbReference type="Proteomes" id="UP000711407">
    <property type="component" value="Unassembled WGS sequence"/>
</dbReference>
<evidence type="ECO:0000256" key="24">
    <source>
        <dbReference type="ARBA" id="ARBA00046376"/>
    </source>
</evidence>
<comment type="catalytic activity">
    <reaction evidence="19">
        <text>L-alanyl-L-lysine(out) = L-alanyl-L-lysine(in)</text>
        <dbReference type="Rhea" id="RHEA:79415"/>
        <dbReference type="ChEBI" id="CHEBI:192470"/>
    </reaction>
</comment>
<evidence type="ECO:0000256" key="23">
    <source>
        <dbReference type="ARBA" id="ARBA00045709"/>
    </source>
</evidence>
<evidence type="ECO:0000256" key="10">
    <source>
        <dbReference type="ARBA" id="ARBA00044881"/>
    </source>
</evidence>
<evidence type="ECO:0000256" key="22">
    <source>
        <dbReference type="ARBA" id="ARBA00045018"/>
    </source>
</evidence>
<dbReference type="Gene3D" id="1.20.1250.20">
    <property type="entry name" value="MFS general substrate transporter like domains"/>
    <property type="match status" value="2"/>
</dbReference>
<evidence type="ECO:0000256" key="21">
    <source>
        <dbReference type="ARBA" id="ARBA00044985"/>
    </source>
</evidence>
<name>A0A921EA15_9BACT</name>
<keyword evidence="7" id="KW-0458">Lysosome</keyword>
<comment type="catalytic activity">
    <reaction evidence="13">
        <text>L-alpha-aminoacyl-L-lysine(out) = L-alpha-aminoacyl-L-lysine(in)</text>
        <dbReference type="Rhea" id="RHEA:79383"/>
        <dbReference type="ChEBI" id="CHEBI:229966"/>
    </reaction>
</comment>
<evidence type="ECO:0000256" key="3">
    <source>
        <dbReference type="ARBA" id="ARBA00022448"/>
    </source>
</evidence>
<dbReference type="InterPro" id="IPR036259">
    <property type="entry name" value="MFS_trans_sf"/>
</dbReference>
<protein>
    <recommendedName>
        <fullName evidence="21">Lysosomal dipeptide transporter MFSD1</fullName>
    </recommendedName>
    <alternativeName>
        <fullName evidence="22">Major facilitator superfamily domain-containing protein 1</fullName>
    </alternativeName>
</protein>
<evidence type="ECO:0000256" key="9">
    <source>
        <dbReference type="ARBA" id="ARBA00044878"/>
    </source>
</evidence>
<sequence length="610" mass="65948">MATTTTPSVSSQVLSDKKWARWTALALLASAMFFSYIFMDILSPLQSSLQILKGWDPSTYGNFASSETFLNVFIFFLIFAGVILDKMGVRFTAILSGTVMLIGAAINYYALTDAFTSSSLAAWLDANLNLPSAWWNVTPFFKGMPASAKFSAVGFMIFGCGVEMAGITVSRGIVKWFAGKEMALAMGVEMALARVGVFAVFIGSPWIATLGDNLSVTRPVGFAVLLLLIGLICFIVYGFMDKKLESQIGNTEEKEDPFRFSDLGKIFSSGVFWIVALLCVLYYSAIFPFQKYAANMLQCELGISVKTAGLIFSVFPLGAAAVTPFLGNYLDTKGKGATMLIFGALLMIVCHLTFALGLPLLRGAETGVINGTEAIVSGHVERVRPASDGTPNAAVHVVFGIDNFANDEVKQLFIGKKTGETLVFNPRKAFEQPGAADPEASAEALISFLSDRETQIDFAQAMKIDEDFRLTIDSINEPTGWLGFTVAFIAIVLLGISFSLVPASLWPSVPKLVDGKLLGSAYAVIFWIQNIGLYSFPMLIGAVLVATNVGVMNPLSYNYTVPMLIFASLGVLALLFGLWLKALDAKRHYGLELPNKQPSTDEAVELDGLE</sequence>
<evidence type="ECO:0000256" key="15">
    <source>
        <dbReference type="ARBA" id="ARBA00044899"/>
    </source>
</evidence>
<keyword evidence="5 25" id="KW-1133">Transmembrane helix</keyword>
<feature type="transmembrane region" description="Helical" evidence="25">
    <location>
        <begin position="191"/>
        <end position="208"/>
    </location>
</feature>
<evidence type="ECO:0000256" key="4">
    <source>
        <dbReference type="ARBA" id="ARBA00022692"/>
    </source>
</evidence>
<evidence type="ECO:0000256" key="5">
    <source>
        <dbReference type="ARBA" id="ARBA00022989"/>
    </source>
</evidence>
<comment type="catalytic activity">
    <reaction evidence="20">
        <text>L-lysyl-glycine(out) = L-lysyl-glycine(in)</text>
        <dbReference type="Rhea" id="RHEA:79407"/>
        <dbReference type="ChEBI" id="CHEBI:191202"/>
    </reaction>
</comment>
<dbReference type="Pfam" id="PF07690">
    <property type="entry name" value="MFS_1"/>
    <property type="match status" value="1"/>
</dbReference>
<feature type="transmembrane region" description="Helical" evidence="25">
    <location>
        <begin position="559"/>
        <end position="580"/>
    </location>
</feature>
<dbReference type="AlphaFoldDB" id="A0A921EA15"/>
<evidence type="ECO:0000256" key="20">
    <source>
        <dbReference type="ARBA" id="ARBA00044924"/>
    </source>
</evidence>
<comment type="catalytic activity">
    <reaction evidence="9">
        <text>L-histidyl-glycine(out) = L-histidyl-glycine(in)</text>
        <dbReference type="Rhea" id="RHEA:79395"/>
        <dbReference type="ChEBI" id="CHEBI:229957"/>
    </reaction>
</comment>
<reference evidence="26" key="2">
    <citation type="submission" date="2021-09" db="EMBL/GenBank/DDBJ databases">
        <authorList>
            <person name="Gilroy R."/>
        </authorList>
    </citation>
    <scope>NUCLEOTIDE SEQUENCE</scope>
    <source>
        <strain evidence="26">4100</strain>
    </source>
</reference>
<feature type="transmembrane region" description="Helical" evidence="25">
    <location>
        <begin position="522"/>
        <end position="547"/>
    </location>
</feature>
<evidence type="ECO:0000256" key="7">
    <source>
        <dbReference type="ARBA" id="ARBA00023228"/>
    </source>
</evidence>
<keyword evidence="6 25" id="KW-0472">Membrane</keyword>
<dbReference type="EMBL" id="DYXT01000040">
    <property type="protein sequence ID" value="HJE39677.1"/>
    <property type="molecule type" value="Genomic_DNA"/>
</dbReference>
<feature type="transmembrane region" description="Helical" evidence="25">
    <location>
        <begin position="307"/>
        <end position="327"/>
    </location>
</feature>
<comment type="subcellular location">
    <subcellularLocation>
        <location evidence="1">Lysosome membrane</location>
        <topology evidence="1">Multi-pass membrane protein</topology>
    </subcellularLocation>
</comment>
<comment type="catalytic activity">
    <reaction evidence="11">
        <text>L-alpha-aminoacyl-L-histidine(out) = L-alpha-aminoacyl-L-histidine(in)</text>
        <dbReference type="Rhea" id="RHEA:79375"/>
        <dbReference type="ChEBI" id="CHEBI:229967"/>
    </reaction>
</comment>
<keyword evidence="4 25" id="KW-0812">Transmembrane</keyword>
<comment type="catalytic activity">
    <reaction evidence="16">
        <text>L-lysyl-L-lysine(out) = L-lysyl-L-lysine(in)</text>
        <dbReference type="Rhea" id="RHEA:79403"/>
        <dbReference type="ChEBI" id="CHEBI:229956"/>
    </reaction>
</comment>
<comment type="catalytic activity">
    <reaction evidence="17">
        <text>L-arginyl-glycine(out) = L-arginyl-glycine(in)</text>
        <dbReference type="Rhea" id="RHEA:79391"/>
        <dbReference type="ChEBI" id="CHEBI:229955"/>
    </reaction>
</comment>
<evidence type="ECO:0000256" key="1">
    <source>
        <dbReference type="ARBA" id="ARBA00004155"/>
    </source>
</evidence>
<dbReference type="InterPro" id="IPR052187">
    <property type="entry name" value="MFSD1"/>
</dbReference>
<comment type="catalytic activity">
    <reaction evidence="18">
        <text>L-histidyl-L-alpha-amino acid(out) = L-histidyl-L-alpha-amino acid(in)</text>
        <dbReference type="Rhea" id="RHEA:79379"/>
        <dbReference type="ChEBI" id="CHEBI:229964"/>
    </reaction>
</comment>
<comment type="catalytic activity">
    <reaction evidence="14">
        <text>L-aspartyl-L-lysine(out) = L-aspartyl-L-lysine(in)</text>
        <dbReference type="Rhea" id="RHEA:79411"/>
        <dbReference type="ChEBI" id="CHEBI:229953"/>
    </reaction>
</comment>
<evidence type="ECO:0000256" key="11">
    <source>
        <dbReference type="ARBA" id="ARBA00044884"/>
    </source>
</evidence>
<dbReference type="GO" id="GO:0005765">
    <property type="term" value="C:lysosomal membrane"/>
    <property type="evidence" value="ECO:0007669"/>
    <property type="project" value="UniProtKB-SubCell"/>
</dbReference>
<dbReference type="PANTHER" id="PTHR23512:SF3">
    <property type="entry name" value="MAJOR FACILITATOR SUPERFAMILY DOMAIN-CONTAINING PROTEIN 1"/>
    <property type="match status" value="1"/>
</dbReference>
<proteinExistence type="inferred from homology"/>
<accession>A0A921EA15</accession>
<feature type="transmembrane region" description="Helical" evidence="25">
    <location>
        <begin position="91"/>
        <end position="110"/>
    </location>
</feature>
<evidence type="ECO:0000313" key="26">
    <source>
        <dbReference type="EMBL" id="HJE39677.1"/>
    </source>
</evidence>
<dbReference type="SUPFAM" id="SSF103473">
    <property type="entry name" value="MFS general substrate transporter"/>
    <property type="match status" value="1"/>
</dbReference>
<keyword evidence="3" id="KW-0813">Transport</keyword>
<evidence type="ECO:0000256" key="2">
    <source>
        <dbReference type="ARBA" id="ARBA00008335"/>
    </source>
</evidence>